<dbReference type="AlphaFoldDB" id="A0A6H5FXK2"/>
<gene>
    <name evidence="1" type="ORF">NTEN_LOCUS1445</name>
</gene>
<name>A0A6H5FXK2_9HEMI</name>
<dbReference type="Proteomes" id="UP000479000">
    <property type="component" value="Unassembled WGS sequence"/>
</dbReference>
<organism evidence="1 2">
    <name type="scientific">Nesidiocoris tenuis</name>
    <dbReference type="NCBI Taxonomy" id="355587"/>
    <lineage>
        <taxon>Eukaryota</taxon>
        <taxon>Metazoa</taxon>
        <taxon>Ecdysozoa</taxon>
        <taxon>Arthropoda</taxon>
        <taxon>Hexapoda</taxon>
        <taxon>Insecta</taxon>
        <taxon>Pterygota</taxon>
        <taxon>Neoptera</taxon>
        <taxon>Paraneoptera</taxon>
        <taxon>Hemiptera</taxon>
        <taxon>Heteroptera</taxon>
        <taxon>Panheteroptera</taxon>
        <taxon>Cimicomorpha</taxon>
        <taxon>Miridae</taxon>
        <taxon>Dicyphina</taxon>
        <taxon>Nesidiocoris</taxon>
    </lineage>
</organism>
<dbReference type="EMBL" id="CADCXU010002126">
    <property type="protein sequence ID" value="CAA9994629.1"/>
    <property type="molecule type" value="Genomic_DNA"/>
</dbReference>
<accession>A0A6H5FXK2</accession>
<keyword evidence="2" id="KW-1185">Reference proteome</keyword>
<proteinExistence type="predicted"/>
<reference evidence="1 2" key="1">
    <citation type="submission" date="2020-02" db="EMBL/GenBank/DDBJ databases">
        <authorList>
            <person name="Ferguson B K."/>
        </authorList>
    </citation>
    <scope>NUCLEOTIDE SEQUENCE [LARGE SCALE GENOMIC DNA]</scope>
</reference>
<evidence type="ECO:0000313" key="1">
    <source>
        <dbReference type="EMBL" id="CAA9994629.1"/>
    </source>
</evidence>
<protein>
    <submittedName>
        <fullName evidence="1">Uncharacterized protein</fullName>
    </submittedName>
</protein>
<feature type="non-terminal residue" evidence="1">
    <location>
        <position position="129"/>
    </location>
</feature>
<evidence type="ECO:0000313" key="2">
    <source>
        <dbReference type="Proteomes" id="UP000479000"/>
    </source>
</evidence>
<sequence length="129" mass="14452">MTTPATGDLLLRFDRHAARHSRVYGPRPTSQRRDGLRATLITFGKVFQLGPPANEAPEDGRMAEGARAIIPLENHLVSYYTALNSEKKSWTNRKSFEKKIPAVGTGGECLAGLVQCGLYYSDWFFHLER</sequence>